<dbReference type="GO" id="GO:0005227">
    <property type="term" value="F:calcium-activated cation channel activity"/>
    <property type="evidence" value="ECO:0007669"/>
    <property type="project" value="InterPro"/>
</dbReference>
<dbReference type="Proteomes" id="UP001055219">
    <property type="component" value="Unassembled WGS sequence"/>
</dbReference>
<keyword evidence="14" id="KW-1185">Reference proteome</keyword>
<sequence>MASTKALAARSLQSWIDSITQQDDPRVGSGREGSEDKGTLSAANGNKGASLSKLGSTFVPVIIYVAVCLTIFIIGRRRLRRVYSPRTFAALRAPEAPTPALPGGWFNWIIPFFKTPDTFVLNHGSLDGFFFLRFLKVLRNICFAGCLIGWPILLPLHATGGRGKVELEKLTIGNVDNPSRLYANVLVAWLLFGFVLFTVARENIYYINMRQAYLSSPYYSQRLSSRTVLFTSVPQRYLDEARLRKLYGDSVKRIWLPRTSKHLVNLLKEREQTAMRLEKAEITLIRKANAVRDKQLRKNPRSADEKVWATETARGAKEEGKSNPQLSNEEVRPSADTDHAIEESSAGGNSGLHTLQGVVTDADTNADTKAEDNDEARYTHPYGLNPNMSDVRGSVAAQYLPAEARPYHRPIGNYFRRIDTIRWTRRRLIELNRDVAQIRKRLRGPNCEASDMMSAAFIEFDTQEAAQAAHQSLAHQLPLHMAPRLLGVRPDEIVWDVLRMPWWSRIIRRFVIMGLIVAGIIFWSIPSAFVGVISNVQTLTKMAPWLGWIMKLPGPILGLLTGFAPALILSMFMALVPGILRACARAAAVPTSNMVELFTQTSYFAFQVVQVFLVTTLTSAASAAFFDILKNPLDAKDVLAENLPMASNFYISYILIQCLANAGTSILQPIDLLRHGILGRIAQIPRSHYRLWHSMRRTAWGRDYPVFTNLGVIAMAYACIAPVILAFAGLGMAFNYIVWRYNLIYVLDSDLDSKGLYYPRALNHLVVGLYLAELCLTGMFFLNSATGPGVLMALLLVLTGLIHLSINQAISPLLQNLPQTLKLEEEIQEEERQKAEAARAQREDTSVGVNGAAASYFDEDEHFGDEDEDLAGHSDDGEVHETSGTRAMEGSRTVRDTVGTFLKNYTNFKLKQEAQSMGINLERDPDAKPNIVTRWLNPHIHEDFIAIRKHLLTLPQELPDAGDDPRRSYHPPEMWTPKPILWIPEDDACVSRQEVAHTRKSTPISDKGARLEGGGRVRVEVEKAPFWQPRLIL</sequence>
<evidence type="ECO:0000256" key="5">
    <source>
        <dbReference type="ARBA" id="ARBA00022989"/>
    </source>
</evidence>
<dbReference type="Pfam" id="PF14703">
    <property type="entry name" value="PHM7_cyt"/>
    <property type="match status" value="1"/>
</dbReference>
<keyword evidence="5 8" id="KW-1133">Transmembrane helix</keyword>
<feature type="domain" description="CSC1/OSCA1-like cytosolic" evidence="12">
    <location>
        <begin position="225"/>
        <end position="496"/>
    </location>
</feature>
<dbReference type="PANTHER" id="PTHR13018">
    <property type="entry name" value="PROBABLE MEMBRANE PROTEIN DUF221-RELATED"/>
    <property type="match status" value="1"/>
</dbReference>
<proteinExistence type="inferred from homology"/>
<feature type="compositionally biased region" description="Basic and acidic residues" evidence="7">
    <location>
        <begin position="329"/>
        <end position="342"/>
    </location>
</feature>
<feature type="compositionally biased region" description="Basic and acidic residues" evidence="7">
    <location>
        <begin position="295"/>
        <end position="321"/>
    </location>
</feature>
<feature type="transmembrane region" description="Helical" evidence="8">
    <location>
        <begin position="761"/>
        <end position="782"/>
    </location>
</feature>
<organism evidence="13 14">
    <name type="scientific">Emericellopsis cladophorae</name>
    <dbReference type="NCBI Taxonomy" id="2686198"/>
    <lineage>
        <taxon>Eukaryota</taxon>
        <taxon>Fungi</taxon>
        <taxon>Dikarya</taxon>
        <taxon>Ascomycota</taxon>
        <taxon>Pezizomycotina</taxon>
        <taxon>Sordariomycetes</taxon>
        <taxon>Hypocreomycetidae</taxon>
        <taxon>Hypocreales</taxon>
        <taxon>Bionectriaceae</taxon>
        <taxon>Emericellopsis</taxon>
    </lineage>
</organism>
<evidence type="ECO:0000256" key="8">
    <source>
        <dbReference type="SAM" id="Phobius"/>
    </source>
</evidence>
<reference evidence="13" key="2">
    <citation type="submission" date="2022-07" db="EMBL/GenBank/DDBJ databases">
        <authorList>
            <person name="Goncalves M.F.M."/>
            <person name="Hilario S."/>
            <person name="Van De Peer Y."/>
            <person name="Esteves A.C."/>
            <person name="Alves A."/>
        </authorList>
    </citation>
    <scope>NUCLEOTIDE SEQUENCE</scope>
    <source>
        <strain evidence="13">MUM 19.33</strain>
    </source>
</reference>
<name>A0A9P9Y774_9HYPO</name>
<keyword evidence="6 8" id="KW-0472">Membrane</keyword>
<feature type="transmembrane region" description="Helical" evidence="8">
    <location>
        <begin position="649"/>
        <end position="670"/>
    </location>
</feature>
<dbReference type="InterPro" id="IPR022257">
    <property type="entry name" value="PHM7_ext"/>
</dbReference>
<feature type="transmembrane region" description="Helical" evidence="8">
    <location>
        <begin position="54"/>
        <end position="74"/>
    </location>
</feature>
<feature type="transmembrane region" description="Helical" evidence="8">
    <location>
        <begin position="510"/>
        <end position="536"/>
    </location>
</feature>
<feature type="transmembrane region" description="Helical" evidence="8">
    <location>
        <begin position="141"/>
        <end position="161"/>
    </location>
</feature>
<feature type="domain" description="CSC1/OSCA1-like 7TM region" evidence="9">
    <location>
        <begin position="508"/>
        <end position="780"/>
    </location>
</feature>
<accession>A0A9P9Y774</accession>
<dbReference type="RefSeq" id="XP_051365441.1">
    <property type="nucleotide sequence ID" value="XM_051503083.1"/>
</dbReference>
<evidence type="ECO:0000256" key="1">
    <source>
        <dbReference type="ARBA" id="ARBA00004141"/>
    </source>
</evidence>
<dbReference type="InterPro" id="IPR045122">
    <property type="entry name" value="Csc1-like"/>
</dbReference>
<dbReference type="EMBL" id="JAGIXG020000004">
    <property type="protein sequence ID" value="KAI6784585.1"/>
    <property type="molecule type" value="Genomic_DNA"/>
</dbReference>
<feature type="transmembrane region" description="Helical" evidence="8">
    <location>
        <begin position="706"/>
        <end position="739"/>
    </location>
</feature>
<evidence type="ECO:0000256" key="2">
    <source>
        <dbReference type="ARBA" id="ARBA00007779"/>
    </source>
</evidence>
<feature type="transmembrane region" description="Helical" evidence="8">
    <location>
        <begin position="601"/>
        <end position="629"/>
    </location>
</feature>
<feature type="compositionally biased region" description="Basic and acidic residues" evidence="7">
    <location>
        <begin position="366"/>
        <end position="378"/>
    </location>
</feature>
<comment type="caution">
    <text evidence="13">The sequence shown here is derived from an EMBL/GenBank/DDBJ whole genome shotgun (WGS) entry which is preliminary data.</text>
</comment>
<feature type="transmembrane region" description="Helical" evidence="8">
    <location>
        <begin position="556"/>
        <end position="580"/>
    </location>
</feature>
<dbReference type="OrthoDB" id="1076608at2759"/>
<evidence type="ECO:0000256" key="7">
    <source>
        <dbReference type="SAM" id="MobiDB-lite"/>
    </source>
</evidence>
<dbReference type="InterPro" id="IPR027815">
    <property type="entry name" value="CSC1/OSCA1-like_cyt"/>
</dbReference>
<dbReference type="Pfam" id="PF12621">
    <property type="entry name" value="PHM7_ext"/>
    <property type="match status" value="1"/>
</dbReference>
<evidence type="ECO:0000256" key="3">
    <source>
        <dbReference type="ARBA" id="ARBA00022448"/>
    </source>
</evidence>
<keyword evidence="4 8" id="KW-0812">Transmembrane</keyword>
<feature type="region of interest" description="Disordered" evidence="7">
    <location>
        <begin position="21"/>
        <end position="42"/>
    </location>
</feature>
<comment type="similarity">
    <text evidence="2">Belongs to the CSC1 (TC 1.A.17) family.</text>
</comment>
<dbReference type="InterPro" id="IPR032880">
    <property type="entry name" value="CSC1/OSCA1-like_N"/>
</dbReference>
<feature type="region of interest" description="Disordered" evidence="7">
    <location>
        <begin position="295"/>
        <end position="385"/>
    </location>
</feature>
<dbReference type="InterPro" id="IPR003864">
    <property type="entry name" value="CSC1/OSCA1-like_7TM"/>
</dbReference>
<dbReference type="Pfam" id="PF02714">
    <property type="entry name" value="RSN1_7TM"/>
    <property type="match status" value="1"/>
</dbReference>
<feature type="domain" description="10TM putative phosphate transporter extracellular tail" evidence="10">
    <location>
        <begin position="935"/>
        <end position="1025"/>
    </location>
</feature>
<feature type="transmembrane region" description="Helical" evidence="8">
    <location>
        <begin position="181"/>
        <end position="200"/>
    </location>
</feature>
<dbReference type="GeneID" id="75833108"/>
<gene>
    <name evidence="13" type="ORF">J7T54_006630</name>
</gene>
<evidence type="ECO:0000259" key="10">
    <source>
        <dbReference type="Pfam" id="PF12621"/>
    </source>
</evidence>
<evidence type="ECO:0000259" key="11">
    <source>
        <dbReference type="Pfam" id="PF13967"/>
    </source>
</evidence>
<dbReference type="AlphaFoldDB" id="A0A9P9Y774"/>
<evidence type="ECO:0000313" key="14">
    <source>
        <dbReference type="Proteomes" id="UP001055219"/>
    </source>
</evidence>
<protein>
    <submittedName>
        <fullName evidence="13">Calcium permeable stress-gated cation channel</fullName>
    </submittedName>
</protein>
<feature type="domain" description="CSC1/OSCA1-like N-terminal transmembrane" evidence="11">
    <location>
        <begin position="54"/>
        <end position="202"/>
    </location>
</feature>
<feature type="compositionally biased region" description="Basic and acidic residues" evidence="7">
    <location>
        <begin position="870"/>
        <end position="883"/>
    </location>
</feature>
<evidence type="ECO:0000313" key="13">
    <source>
        <dbReference type="EMBL" id="KAI6784585.1"/>
    </source>
</evidence>
<evidence type="ECO:0000259" key="12">
    <source>
        <dbReference type="Pfam" id="PF14703"/>
    </source>
</evidence>
<dbReference type="GO" id="GO:0005886">
    <property type="term" value="C:plasma membrane"/>
    <property type="evidence" value="ECO:0007669"/>
    <property type="project" value="TreeGrafter"/>
</dbReference>
<feature type="region of interest" description="Disordered" evidence="7">
    <location>
        <begin position="863"/>
        <end position="890"/>
    </location>
</feature>
<keyword evidence="3" id="KW-0813">Transport</keyword>
<feature type="transmembrane region" description="Helical" evidence="8">
    <location>
        <begin position="789"/>
        <end position="806"/>
    </location>
</feature>
<evidence type="ECO:0000256" key="6">
    <source>
        <dbReference type="ARBA" id="ARBA00023136"/>
    </source>
</evidence>
<dbReference type="Pfam" id="PF13967">
    <property type="entry name" value="RSN1_TM"/>
    <property type="match status" value="1"/>
</dbReference>
<dbReference type="PANTHER" id="PTHR13018:SF53">
    <property type="entry name" value="DUF221 DOMAIN PROTEIN"/>
    <property type="match status" value="1"/>
</dbReference>
<evidence type="ECO:0000259" key="9">
    <source>
        <dbReference type="Pfam" id="PF02714"/>
    </source>
</evidence>
<reference evidence="13" key="1">
    <citation type="journal article" date="2021" name="J Fungi (Basel)">
        <title>Genomic and Metabolomic Analyses of the Marine Fungus Emericellopsis cladophorae: Insights into Saltwater Adaptability Mechanisms and Its Biosynthetic Potential.</title>
        <authorList>
            <person name="Goncalves M.F.M."/>
            <person name="Hilario S."/>
            <person name="Van de Peer Y."/>
            <person name="Esteves A.C."/>
            <person name="Alves A."/>
        </authorList>
    </citation>
    <scope>NUCLEOTIDE SEQUENCE</scope>
    <source>
        <strain evidence="13">MUM 19.33</strain>
    </source>
</reference>
<comment type="subcellular location">
    <subcellularLocation>
        <location evidence="1">Membrane</location>
        <topology evidence="1">Multi-pass membrane protein</topology>
    </subcellularLocation>
</comment>
<evidence type="ECO:0000256" key="4">
    <source>
        <dbReference type="ARBA" id="ARBA00022692"/>
    </source>
</evidence>